<dbReference type="PANTHER" id="PTHR11439">
    <property type="entry name" value="GAG-POL-RELATED RETROTRANSPOSON"/>
    <property type="match status" value="1"/>
</dbReference>
<protein>
    <submittedName>
        <fullName evidence="1">Uncharacterized protein</fullName>
    </submittedName>
</protein>
<name>A0AAW2RT22_9LAMI</name>
<accession>A0AAW2RT22</accession>
<comment type="caution">
    <text evidence="1">The sequence shown here is derived from an EMBL/GenBank/DDBJ whole genome shotgun (WGS) entry which is preliminary data.</text>
</comment>
<organism evidence="1">
    <name type="scientific">Sesamum calycinum</name>
    <dbReference type="NCBI Taxonomy" id="2727403"/>
    <lineage>
        <taxon>Eukaryota</taxon>
        <taxon>Viridiplantae</taxon>
        <taxon>Streptophyta</taxon>
        <taxon>Embryophyta</taxon>
        <taxon>Tracheophyta</taxon>
        <taxon>Spermatophyta</taxon>
        <taxon>Magnoliopsida</taxon>
        <taxon>eudicotyledons</taxon>
        <taxon>Gunneridae</taxon>
        <taxon>Pentapetalae</taxon>
        <taxon>asterids</taxon>
        <taxon>lamiids</taxon>
        <taxon>Lamiales</taxon>
        <taxon>Pedaliaceae</taxon>
        <taxon>Sesamum</taxon>
    </lineage>
</organism>
<dbReference type="PANTHER" id="PTHR11439:SF498">
    <property type="entry name" value="DNAK FAMILY PROTEIN"/>
    <property type="match status" value="1"/>
</dbReference>
<proteinExistence type="predicted"/>
<reference evidence="1" key="1">
    <citation type="submission" date="2020-06" db="EMBL/GenBank/DDBJ databases">
        <authorList>
            <person name="Li T."/>
            <person name="Hu X."/>
            <person name="Zhang T."/>
            <person name="Song X."/>
            <person name="Zhang H."/>
            <person name="Dai N."/>
            <person name="Sheng W."/>
            <person name="Hou X."/>
            <person name="Wei L."/>
        </authorList>
    </citation>
    <scope>NUCLEOTIDE SEQUENCE</scope>
    <source>
        <strain evidence="1">KEN8</strain>
        <tissue evidence="1">Leaf</tissue>
    </source>
</reference>
<sequence length="263" mass="29223">MTYEHHSAESCEGTMYDCKADVASSGPSMDEIQSVKDYFHALFTIKDISDARYFLRLKIARNSTAIYVAQTKYVVDIIRDTGLANAKYLTGFCIFLGDALISWKIKTQSTVSRSTAEAEYHSMAATVSIHIITNPIFHERTKHIEMDCHIMRDASKEGFILPTFVRISFQLVDIFTKPLSLKLFGFILSKLDLVSLGPSPTCGGAVESGVCAECEDLQQQPTIEAAGFMDVGYMKTLTKNTGVAFLYYIFFEILSSYANLASA</sequence>
<dbReference type="EMBL" id="JACGWM010000003">
    <property type="protein sequence ID" value="KAL0383070.1"/>
    <property type="molecule type" value="Genomic_DNA"/>
</dbReference>
<gene>
    <name evidence="1" type="ORF">Scaly_0594300</name>
</gene>
<reference evidence="1" key="2">
    <citation type="journal article" date="2024" name="Plant">
        <title>Genomic evolution and insights into agronomic trait innovations of Sesamum species.</title>
        <authorList>
            <person name="Miao H."/>
            <person name="Wang L."/>
            <person name="Qu L."/>
            <person name="Liu H."/>
            <person name="Sun Y."/>
            <person name="Le M."/>
            <person name="Wang Q."/>
            <person name="Wei S."/>
            <person name="Zheng Y."/>
            <person name="Lin W."/>
            <person name="Duan Y."/>
            <person name="Cao H."/>
            <person name="Xiong S."/>
            <person name="Wang X."/>
            <person name="Wei L."/>
            <person name="Li C."/>
            <person name="Ma Q."/>
            <person name="Ju M."/>
            <person name="Zhao R."/>
            <person name="Li G."/>
            <person name="Mu C."/>
            <person name="Tian Q."/>
            <person name="Mei H."/>
            <person name="Zhang T."/>
            <person name="Gao T."/>
            <person name="Zhang H."/>
        </authorList>
    </citation>
    <scope>NUCLEOTIDE SEQUENCE</scope>
    <source>
        <strain evidence="1">KEN8</strain>
    </source>
</reference>
<dbReference type="CDD" id="cd09272">
    <property type="entry name" value="RNase_HI_RT_Ty1"/>
    <property type="match status" value="1"/>
</dbReference>
<dbReference type="AlphaFoldDB" id="A0AAW2RT22"/>
<evidence type="ECO:0000313" key="1">
    <source>
        <dbReference type="EMBL" id="KAL0383070.1"/>
    </source>
</evidence>